<dbReference type="GO" id="GO:0061708">
    <property type="term" value="F:tRNA-5-taurinomethyluridine 2-sulfurtransferase"/>
    <property type="evidence" value="ECO:0007669"/>
    <property type="project" value="UniProtKB-EC"/>
</dbReference>
<dbReference type="AlphaFoldDB" id="A0A8S1CE50"/>
<proteinExistence type="inferred from homology"/>
<dbReference type="Pfam" id="PF20259">
    <property type="entry name" value="tRNA_Me_trans_M"/>
    <property type="match status" value="1"/>
</dbReference>
<comment type="catalytic activity">
    <reaction evidence="12">
        <text>5-taurinomethyluridine(34) in tRNA + S-sulfanyl-L-cysteinyl-[protein] + AH2 + ATP = 5-taurinomethyl-2-thiouridine(34) in tRNA + L-cysteinyl-[protein] + A + AMP + diphosphate + H(+)</text>
        <dbReference type="Rhea" id="RHEA:47040"/>
        <dbReference type="Rhea" id="RHEA-COMP:10131"/>
        <dbReference type="Rhea" id="RHEA-COMP:11726"/>
        <dbReference type="Rhea" id="RHEA-COMP:11732"/>
        <dbReference type="Rhea" id="RHEA-COMP:11733"/>
        <dbReference type="ChEBI" id="CHEBI:13193"/>
        <dbReference type="ChEBI" id="CHEBI:15378"/>
        <dbReference type="ChEBI" id="CHEBI:17499"/>
        <dbReference type="ChEBI" id="CHEBI:29950"/>
        <dbReference type="ChEBI" id="CHEBI:30616"/>
        <dbReference type="ChEBI" id="CHEBI:33019"/>
        <dbReference type="ChEBI" id="CHEBI:61963"/>
        <dbReference type="ChEBI" id="CHEBI:87171"/>
        <dbReference type="ChEBI" id="CHEBI:87172"/>
        <dbReference type="ChEBI" id="CHEBI:456215"/>
        <dbReference type="EC" id="2.8.1.14"/>
    </reaction>
</comment>
<keyword evidence="10" id="KW-0694">RNA-binding</keyword>
<dbReference type="Gene3D" id="2.40.30.10">
    <property type="entry name" value="Translation factors"/>
    <property type="match status" value="1"/>
</dbReference>
<evidence type="ECO:0000256" key="11">
    <source>
        <dbReference type="ARBA" id="ARBA00023157"/>
    </source>
</evidence>
<comment type="subcellular location">
    <subcellularLocation>
        <location evidence="2">Mitochondrion</location>
    </subcellularLocation>
</comment>
<evidence type="ECO:0000256" key="10">
    <source>
        <dbReference type="ARBA" id="ARBA00022884"/>
    </source>
</evidence>
<evidence type="ECO:0000313" key="16">
    <source>
        <dbReference type="Proteomes" id="UP000494165"/>
    </source>
</evidence>
<dbReference type="Pfam" id="PF20258">
    <property type="entry name" value="tRNA_Me_trans_C"/>
    <property type="match status" value="1"/>
</dbReference>
<dbReference type="GO" id="GO:0000049">
    <property type="term" value="F:tRNA binding"/>
    <property type="evidence" value="ECO:0007669"/>
    <property type="project" value="UniProtKB-KW"/>
</dbReference>
<dbReference type="InterPro" id="IPR014729">
    <property type="entry name" value="Rossmann-like_a/b/a_fold"/>
</dbReference>
<evidence type="ECO:0000256" key="12">
    <source>
        <dbReference type="ARBA" id="ARBA00049564"/>
    </source>
</evidence>
<dbReference type="OrthoDB" id="3685at2759"/>
<feature type="domain" description="tRNA-specific 2-thiouridylase MnmA-like C-terminal" evidence="13">
    <location>
        <begin position="278"/>
        <end position="357"/>
    </location>
</feature>
<accession>A0A8S1CE50</accession>
<evidence type="ECO:0000256" key="7">
    <source>
        <dbReference type="ARBA" id="ARBA00022694"/>
    </source>
</evidence>
<gene>
    <name evidence="15" type="ORF">CLODIP_2_CD04343</name>
</gene>
<dbReference type="InterPro" id="IPR023382">
    <property type="entry name" value="MnmA-like_central_sf"/>
</dbReference>
<dbReference type="GO" id="GO:0002143">
    <property type="term" value="P:tRNA wobble position uridine thiolation"/>
    <property type="evidence" value="ECO:0007669"/>
    <property type="project" value="TreeGrafter"/>
</dbReference>
<reference evidence="15 16" key="1">
    <citation type="submission" date="2020-04" db="EMBL/GenBank/DDBJ databases">
        <authorList>
            <person name="Alioto T."/>
            <person name="Alioto T."/>
            <person name="Gomez Garrido J."/>
        </authorList>
    </citation>
    <scope>NUCLEOTIDE SEQUENCE [LARGE SCALE GENOMIC DNA]</scope>
</reference>
<evidence type="ECO:0000259" key="14">
    <source>
        <dbReference type="Pfam" id="PF20259"/>
    </source>
</evidence>
<feature type="domain" description="tRNA-specific 2-thiouridylase MnmA-like central" evidence="14">
    <location>
        <begin position="205"/>
        <end position="267"/>
    </location>
</feature>
<sequence>MSGGVDSSVAALLLKQKGFEVHGLYMKNWDGHEESGFCHGERDAEDAEWVCKKLQIPLKHVNFVKEYWNFVFSDLIKEYSEGWTPNPDILCNRFVKFDCFKKHAFRQLGADAIATGHYANTSQGSFLQNYSKSDDVRLLLPTDLVKDQTLFLSQVRREDLKKVMFPLANLKKSEVKKIAEQNGLERIAKKEESTGICFIGNRKFQNFIDQYLNPVPGQFVDITTHEPVGEHTGIHHYTIGQNCKLPGRKHSYFVVDKNKDTQRILVAPGTNHPSLYSDLFFTTEPHWISQQVDSQLSEGVLKCKFRSQNTNALLDCSICRTQSNTLTVKLNTFLRGFAPGQFAVFYLGDECLGSARIRAVGPSLYLQGMEFSQEIATTDPELKSVLAYQ</sequence>
<evidence type="ECO:0000256" key="2">
    <source>
        <dbReference type="ARBA" id="ARBA00004173"/>
    </source>
</evidence>
<dbReference type="CDD" id="cd01998">
    <property type="entry name" value="MnmA_TRMU-like"/>
    <property type="match status" value="1"/>
</dbReference>
<keyword evidence="8" id="KW-0547">Nucleotide-binding</keyword>
<comment type="caution">
    <text evidence="15">The sequence shown here is derived from an EMBL/GenBank/DDBJ whole genome shotgun (WGS) entry which is preliminary data.</text>
</comment>
<keyword evidence="6" id="KW-0808">Transferase</keyword>
<keyword evidence="11" id="KW-1015">Disulfide bond</keyword>
<dbReference type="Gene3D" id="3.40.50.620">
    <property type="entry name" value="HUPs"/>
    <property type="match status" value="1"/>
</dbReference>
<dbReference type="GO" id="GO:0005739">
    <property type="term" value="C:mitochondrion"/>
    <property type="evidence" value="ECO:0007669"/>
    <property type="project" value="UniProtKB-SubCell"/>
</dbReference>
<evidence type="ECO:0000256" key="5">
    <source>
        <dbReference type="ARBA" id="ARBA00022555"/>
    </source>
</evidence>
<dbReference type="FunFam" id="3.40.50.620:FF:000104">
    <property type="entry name" value="Mitochondrial tRNA-specific 2-thiouridylase 1"/>
    <property type="match status" value="1"/>
</dbReference>
<evidence type="ECO:0000256" key="9">
    <source>
        <dbReference type="ARBA" id="ARBA00022840"/>
    </source>
</evidence>
<dbReference type="InterPro" id="IPR004506">
    <property type="entry name" value="MnmA-like"/>
</dbReference>
<evidence type="ECO:0000259" key="13">
    <source>
        <dbReference type="Pfam" id="PF20258"/>
    </source>
</evidence>
<dbReference type="FunFam" id="2.30.30.280:FF:000001">
    <property type="entry name" value="tRNA-specific 2-thiouridylase MnmA"/>
    <property type="match status" value="1"/>
</dbReference>
<evidence type="ECO:0000256" key="8">
    <source>
        <dbReference type="ARBA" id="ARBA00022741"/>
    </source>
</evidence>
<organism evidence="15 16">
    <name type="scientific">Cloeon dipterum</name>
    <dbReference type="NCBI Taxonomy" id="197152"/>
    <lineage>
        <taxon>Eukaryota</taxon>
        <taxon>Metazoa</taxon>
        <taxon>Ecdysozoa</taxon>
        <taxon>Arthropoda</taxon>
        <taxon>Hexapoda</taxon>
        <taxon>Insecta</taxon>
        <taxon>Pterygota</taxon>
        <taxon>Palaeoptera</taxon>
        <taxon>Ephemeroptera</taxon>
        <taxon>Pisciforma</taxon>
        <taxon>Baetidae</taxon>
        <taxon>Cloeon</taxon>
    </lineage>
</organism>
<dbReference type="Gene3D" id="2.30.30.280">
    <property type="entry name" value="Adenine nucleotide alpha hydrolases-like domains"/>
    <property type="match status" value="1"/>
</dbReference>
<evidence type="ECO:0000313" key="15">
    <source>
        <dbReference type="EMBL" id="CAB3367255.1"/>
    </source>
</evidence>
<dbReference type="Pfam" id="PF03054">
    <property type="entry name" value="tRNA_Me_trans"/>
    <property type="match status" value="1"/>
</dbReference>
<dbReference type="NCBIfam" id="TIGR00420">
    <property type="entry name" value="trmU"/>
    <property type="match status" value="1"/>
</dbReference>
<evidence type="ECO:0000256" key="3">
    <source>
        <dbReference type="ARBA" id="ARBA00006191"/>
    </source>
</evidence>
<dbReference type="NCBIfam" id="NF001138">
    <property type="entry name" value="PRK00143.1"/>
    <property type="match status" value="1"/>
</dbReference>
<evidence type="ECO:0000256" key="1">
    <source>
        <dbReference type="ARBA" id="ARBA00003986"/>
    </source>
</evidence>
<dbReference type="Proteomes" id="UP000494165">
    <property type="component" value="Unassembled WGS sequence"/>
</dbReference>
<dbReference type="EMBL" id="CADEPI010000029">
    <property type="protein sequence ID" value="CAB3367255.1"/>
    <property type="molecule type" value="Genomic_DNA"/>
</dbReference>
<dbReference type="InterPro" id="IPR046884">
    <property type="entry name" value="MnmA-like_central"/>
</dbReference>
<comment type="similarity">
    <text evidence="3">Belongs to the MnmA/TRMU family.</text>
</comment>
<comment type="function">
    <text evidence="1">Catalyzes the 2-thiolation of uridine at the wobble position (U34) of mitochondrial tRNA(Lys), tRNA(Glu) and tRNA(Gln). Required for the formation of 5-taurinomethyl-2-thiouridine (tm5s2U) of mitochondrial tRNA(Lys), tRNA(Glu), and tRNA(Gln) at the wobble position. ATP is required to activate the C2 atom of the wobble base.</text>
</comment>
<dbReference type="InterPro" id="IPR046885">
    <property type="entry name" value="MnmA-like_C"/>
</dbReference>
<keyword evidence="9" id="KW-0067">ATP-binding</keyword>
<dbReference type="PANTHER" id="PTHR11933:SF5">
    <property type="entry name" value="MITOCHONDRIAL TRNA-SPECIFIC 2-THIOURIDYLASE 1"/>
    <property type="match status" value="1"/>
</dbReference>
<evidence type="ECO:0000256" key="6">
    <source>
        <dbReference type="ARBA" id="ARBA00022679"/>
    </source>
</evidence>
<evidence type="ECO:0000256" key="4">
    <source>
        <dbReference type="ARBA" id="ARBA00011953"/>
    </source>
</evidence>
<dbReference type="SUPFAM" id="SSF52402">
    <property type="entry name" value="Adenine nucleotide alpha hydrolases-like"/>
    <property type="match status" value="1"/>
</dbReference>
<dbReference type="EC" id="2.8.1.14" evidence="4"/>
<name>A0A8S1CE50_9INSE</name>
<protein>
    <recommendedName>
        <fullName evidence="4">tRNA-5-taurinomethyluridine 2-sulfurtransferase</fullName>
        <ecNumber evidence="4">2.8.1.14</ecNumber>
    </recommendedName>
</protein>
<dbReference type="GO" id="GO:0005524">
    <property type="term" value="F:ATP binding"/>
    <property type="evidence" value="ECO:0007669"/>
    <property type="project" value="UniProtKB-KW"/>
</dbReference>
<keyword evidence="16" id="KW-1185">Reference proteome</keyword>
<dbReference type="PANTHER" id="PTHR11933">
    <property type="entry name" value="TRNA 5-METHYLAMINOMETHYL-2-THIOURIDYLATE -METHYLTRANSFERASE"/>
    <property type="match status" value="1"/>
</dbReference>
<keyword evidence="5" id="KW-0820">tRNA-binding</keyword>
<keyword evidence="7" id="KW-0819">tRNA processing</keyword>